<sequence length="222" mass="24506">MSKTGGNTEPMPFVRKWGAAAASGSDDGSVSAPPPPPPPPLSERKDRRDRTRSPPPAPSYPIGVPHVKEPVINPLMRPEMAAIGLDGLSGHETALAESGKRRDRKSRWSVTKSFVPGMPTILPSNLTDDQRTAYLRGAGAHRRSSAASAVRTTRRRAYRPRSPSPEPIYDSNGKRLNTREVRKRQELEQLRHEKIQALLKINPNFKPPADYRCVSCFLMGIS</sequence>
<dbReference type="InterPro" id="IPR032570">
    <property type="entry name" value="SF1-HH"/>
</dbReference>
<reference evidence="3 4" key="1">
    <citation type="submission" date="2018-11" db="EMBL/GenBank/DDBJ databases">
        <authorList>
            <consortium name="Pathogen Informatics"/>
        </authorList>
    </citation>
    <scope>NUCLEOTIDE SEQUENCE [LARGE SCALE GENOMIC DNA]</scope>
</reference>
<evidence type="ECO:0000313" key="5">
    <source>
        <dbReference type="WBParaSite" id="HPBE_0001913501-mRNA-1"/>
    </source>
</evidence>
<accession>A0A3P8F355</accession>
<dbReference type="OrthoDB" id="5873662at2759"/>
<reference evidence="5" key="2">
    <citation type="submission" date="2019-09" db="UniProtKB">
        <authorList>
            <consortium name="WormBaseParasite"/>
        </authorList>
    </citation>
    <scope>IDENTIFICATION</scope>
</reference>
<feature type="compositionally biased region" description="Basic and acidic residues" evidence="1">
    <location>
        <begin position="42"/>
        <end position="52"/>
    </location>
</feature>
<feature type="domain" description="Splicing factor 1 helix-hairpin" evidence="2">
    <location>
        <begin position="104"/>
        <end position="212"/>
    </location>
</feature>
<evidence type="ECO:0000313" key="3">
    <source>
        <dbReference type="EMBL" id="VDP14136.1"/>
    </source>
</evidence>
<feature type="compositionally biased region" description="Low complexity" evidence="1">
    <location>
        <begin position="18"/>
        <end position="31"/>
    </location>
</feature>
<name>A0A183GAR6_HELPZ</name>
<dbReference type="Gene3D" id="6.10.140.1790">
    <property type="match status" value="1"/>
</dbReference>
<dbReference type="InterPro" id="IPR047086">
    <property type="entry name" value="SF1-HH_sf"/>
</dbReference>
<gene>
    <name evidence="3" type="ORF">HPBE_LOCUS19134</name>
</gene>
<accession>A0A183GAR6</accession>
<dbReference type="Proteomes" id="UP000050761">
    <property type="component" value="Unassembled WGS sequence"/>
</dbReference>
<evidence type="ECO:0000256" key="1">
    <source>
        <dbReference type="SAM" id="MobiDB-lite"/>
    </source>
</evidence>
<proteinExistence type="predicted"/>
<protein>
    <submittedName>
        <fullName evidence="5">Branchpoint-bridging protein</fullName>
    </submittedName>
</protein>
<feature type="compositionally biased region" description="Pro residues" evidence="1">
    <location>
        <begin position="32"/>
        <end position="41"/>
    </location>
</feature>
<feature type="region of interest" description="Disordered" evidence="1">
    <location>
        <begin position="1"/>
        <end position="66"/>
    </location>
</feature>
<keyword evidence="4" id="KW-1185">Reference proteome</keyword>
<organism evidence="4 5">
    <name type="scientific">Heligmosomoides polygyrus</name>
    <name type="common">Parasitic roundworm</name>
    <dbReference type="NCBI Taxonomy" id="6339"/>
    <lineage>
        <taxon>Eukaryota</taxon>
        <taxon>Metazoa</taxon>
        <taxon>Ecdysozoa</taxon>
        <taxon>Nematoda</taxon>
        <taxon>Chromadorea</taxon>
        <taxon>Rhabditida</taxon>
        <taxon>Rhabditina</taxon>
        <taxon>Rhabditomorpha</taxon>
        <taxon>Strongyloidea</taxon>
        <taxon>Heligmosomidae</taxon>
        <taxon>Heligmosomoides</taxon>
    </lineage>
</organism>
<dbReference type="WBParaSite" id="HPBE_0001913501-mRNA-1">
    <property type="protein sequence ID" value="HPBE_0001913501-mRNA-1"/>
    <property type="gene ID" value="HPBE_0001913501"/>
</dbReference>
<dbReference type="EMBL" id="UZAH01031156">
    <property type="protein sequence ID" value="VDP14136.1"/>
    <property type="molecule type" value="Genomic_DNA"/>
</dbReference>
<feature type="region of interest" description="Disordered" evidence="1">
    <location>
        <begin position="138"/>
        <end position="176"/>
    </location>
</feature>
<dbReference type="AlphaFoldDB" id="A0A183GAR6"/>
<dbReference type="Pfam" id="PF16275">
    <property type="entry name" value="SF1-HH"/>
    <property type="match status" value="1"/>
</dbReference>
<evidence type="ECO:0000259" key="2">
    <source>
        <dbReference type="Pfam" id="PF16275"/>
    </source>
</evidence>
<evidence type="ECO:0000313" key="4">
    <source>
        <dbReference type="Proteomes" id="UP000050761"/>
    </source>
</evidence>